<protein>
    <submittedName>
        <fullName evidence="1">Uncharacterized protein</fullName>
    </submittedName>
</protein>
<dbReference type="EMBL" id="LAZR01029617">
    <property type="protein sequence ID" value="KKL59043.1"/>
    <property type="molecule type" value="Genomic_DNA"/>
</dbReference>
<accession>A0A0F9DBF8</accession>
<name>A0A0F9DBF8_9ZZZZ</name>
<comment type="caution">
    <text evidence="1">The sequence shown here is derived from an EMBL/GenBank/DDBJ whole genome shotgun (WGS) entry which is preliminary data.</text>
</comment>
<reference evidence="1" key="1">
    <citation type="journal article" date="2015" name="Nature">
        <title>Complex archaea that bridge the gap between prokaryotes and eukaryotes.</title>
        <authorList>
            <person name="Spang A."/>
            <person name="Saw J.H."/>
            <person name="Jorgensen S.L."/>
            <person name="Zaremba-Niedzwiedzka K."/>
            <person name="Martijn J."/>
            <person name="Lind A.E."/>
            <person name="van Eijk R."/>
            <person name="Schleper C."/>
            <person name="Guy L."/>
            <person name="Ettema T.J."/>
        </authorList>
    </citation>
    <scope>NUCLEOTIDE SEQUENCE</scope>
</reference>
<dbReference type="AlphaFoldDB" id="A0A0F9DBF8"/>
<proteinExistence type="predicted"/>
<sequence length="101" mass="11313">MLTTGKTIYIIKHDTNTLPILKYLDSRELTALAISGGVILWVYRGMSMLIPAARIANTVRIMEDVLKNFTKKTMTAKIEFTTEDAIMLPREIANALLGDNK</sequence>
<gene>
    <name evidence="1" type="ORF">LCGC14_2219320</name>
</gene>
<organism evidence="1">
    <name type="scientific">marine sediment metagenome</name>
    <dbReference type="NCBI Taxonomy" id="412755"/>
    <lineage>
        <taxon>unclassified sequences</taxon>
        <taxon>metagenomes</taxon>
        <taxon>ecological metagenomes</taxon>
    </lineage>
</organism>
<evidence type="ECO:0000313" key="1">
    <source>
        <dbReference type="EMBL" id="KKL59043.1"/>
    </source>
</evidence>